<dbReference type="InterPro" id="IPR018108">
    <property type="entry name" value="MCP_transmembrane"/>
</dbReference>
<evidence type="ECO:0000313" key="23">
    <source>
        <dbReference type="WBParaSite" id="Pan_g22002.t1"/>
    </source>
</evidence>
<evidence type="ECO:0000256" key="13">
    <source>
        <dbReference type="ARBA" id="ARBA00046087"/>
    </source>
</evidence>
<evidence type="ECO:0000256" key="20">
    <source>
        <dbReference type="PROSITE-ProRule" id="PRU00282"/>
    </source>
</evidence>
<keyword evidence="4 20" id="KW-0812">Transmembrane</keyword>
<dbReference type="Gene3D" id="1.50.40.10">
    <property type="entry name" value="Mitochondrial carrier domain"/>
    <property type="match status" value="1"/>
</dbReference>
<comment type="catalytic activity">
    <reaction evidence="14">
        <text>heptanedioate(in) + 2-oxoglutarate(out) = heptanedioate(out) + 2-oxoglutarate(in)</text>
        <dbReference type="Rhea" id="RHEA:71759"/>
        <dbReference type="ChEBI" id="CHEBI:16810"/>
        <dbReference type="ChEBI" id="CHEBI:36165"/>
    </reaction>
</comment>
<evidence type="ECO:0000256" key="7">
    <source>
        <dbReference type="ARBA" id="ARBA00022989"/>
    </source>
</evidence>
<dbReference type="PRINTS" id="PR00926">
    <property type="entry name" value="MITOCARRIER"/>
</dbReference>
<evidence type="ECO:0000256" key="14">
    <source>
        <dbReference type="ARBA" id="ARBA00047537"/>
    </source>
</evidence>
<evidence type="ECO:0000256" key="6">
    <source>
        <dbReference type="ARBA" id="ARBA00022792"/>
    </source>
</evidence>
<protein>
    <recommendedName>
        <fullName evidence="11">Mitochondrial 2-oxodicarboxylate carrier</fullName>
    </recommendedName>
    <alternativeName>
        <fullName evidence="12">Solute carrier family 25 member 21</fullName>
    </alternativeName>
</protein>
<dbReference type="Pfam" id="PF00153">
    <property type="entry name" value="Mito_carr"/>
    <property type="match status" value="3"/>
</dbReference>
<dbReference type="AlphaFoldDB" id="A0A7E4VLH1"/>
<dbReference type="SUPFAM" id="SSF103506">
    <property type="entry name" value="Mitochondrial carrier"/>
    <property type="match status" value="1"/>
</dbReference>
<dbReference type="InterPro" id="IPR023395">
    <property type="entry name" value="MCP_dom_sf"/>
</dbReference>
<name>A0A7E4VLH1_PANRE</name>
<dbReference type="InterPro" id="IPR002067">
    <property type="entry name" value="MCP"/>
</dbReference>
<keyword evidence="6" id="KW-0999">Mitochondrion inner membrane</keyword>
<dbReference type="GO" id="GO:0005743">
    <property type="term" value="C:mitochondrial inner membrane"/>
    <property type="evidence" value="ECO:0007669"/>
    <property type="project" value="UniProtKB-SubCell"/>
</dbReference>
<dbReference type="WBParaSite" id="Pan_g22002.t1">
    <property type="protein sequence ID" value="Pan_g22002.t1"/>
    <property type="gene ID" value="Pan_g22002"/>
</dbReference>
<comment type="subcellular location">
    <subcellularLocation>
        <location evidence="1">Mitochondrion inner membrane</location>
        <topology evidence="1">Multi-pass membrane protein</topology>
    </subcellularLocation>
</comment>
<evidence type="ECO:0000256" key="21">
    <source>
        <dbReference type="RuleBase" id="RU000488"/>
    </source>
</evidence>
<evidence type="ECO:0000256" key="10">
    <source>
        <dbReference type="ARBA" id="ARBA00036018"/>
    </source>
</evidence>
<dbReference type="PANTHER" id="PTHR46356:SF1">
    <property type="entry name" value="MITOCHONDRIAL 2-OXODICARBOXYLATE CARRIER"/>
    <property type="match status" value="1"/>
</dbReference>
<evidence type="ECO:0000256" key="4">
    <source>
        <dbReference type="ARBA" id="ARBA00022692"/>
    </source>
</evidence>
<proteinExistence type="inferred from homology"/>
<comment type="catalytic activity">
    <reaction evidence="17">
        <text>2-oxoheptanedioate(in) + 2-oxoglutarate(out) = 2-oxoheptanedioate(out) + 2-oxoglutarate(in)</text>
        <dbReference type="Rhea" id="RHEA:71755"/>
        <dbReference type="ChEBI" id="CHEBI:16810"/>
        <dbReference type="ChEBI" id="CHEBI:72701"/>
    </reaction>
</comment>
<reference evidence="23" key="2">
    <citation type="submission" date="2020-10" db="UniProtKB">
        <authorList>
            <consortium name="WormBaseParasite"/>
        </authorList>
    </citation>
    <scope>IDENTIFICATION</scope>
</reference>
<dbReference type="Proteomes" id="UP000492821">
    <property type="component" value="Unassembled WGS sequence"/>
</dbReference>
<evidence type="ECO:0000256" key="15">
    <source>
        <dbReference type="ARBA" id="ARBA00048003"/>
    </source>
</evidence>
<sequence>MERLKEGGRQIAAGGSAGLVEVCIMHPLDLLKTRLQIGGGHYSGLMDCFRKTLHNEGFRGFYKGILPPILAETPKRATKFFTFAQYKELFASNTMPAWASLSLAGLCSGLTEAVVVCPFETVKVHMQADRSVKQHHTTFQVGREIVKKQGFGTQGLYRGLDATLARNGVWNMFYFGIYHNIKDFIPSEKERPTANIVYRLGLGFIAGTTACLFNIPFDVAKSRIQGPQPPSGRIYHGCIQSMVLVVRQEGVLILWRGLLPKAMRLGPGGAIMLFVYDTVYEFLKENT</sequence>
<evidence type="ECO:0000256" key="8">
    <source>
        <dbReference type="ARBA" id="ARBA00023128"/>
    </source>
</evidence>
<comment type="catalytic activity">
    <reaction evidence="19">
        <text>hexanedioate(in) + 2-oxoglutarate(out) = hexanedioate(out) + 2-oxoglutarate(in)</text>
        <dbReference type="Rhea" id="RHEA:71743"/>
        <dbReference type="ChEBI" id="CHEBI:16810"/>
        <dbReference type="ChEBI" id="CHEBI:17128"/>
    </reaction>
</comment>
<keyword evidence="7" id="KW-1133">Transmembrane helix</keyword>
<keyword evidence="3 21" id="KW-0813">Transport</keyword>
<evidence type="ECO:0000256" key="3">
    <source>
        <dbReference type="ARBA" id="ARBA00022448"/>
    </source>
</evidence>
<dbReference type="PANTHER" id="PTHR46356">
    <property type="entry name" value="MITOCHONDRIAL 2-OXODICARBOXYLATE CARRIER"/>
    <property type="match status" value="1"/>
</dbReference>
<evidence type="ECO:0000256" key="11">
    <source>
        <dbReference type="ARBA" id="ARBA00039747"/>
    </source>
</evidence>
<keyword evidence="5" id="KW-0677">Repeat</keyword>
<dbReference type="InterPro" id="IPR051752">
    <property type="entry name" value="Mito_2-oxodicarb_carrier"/>
</dbReference>
<keyword evidence="22" id="KW-1185">Reference proteome</keyword>
<comment type="catalytic activity">
    <reaction evidence="18">
        <text>glutarate(in) + 2-oxoglutarate(out) = glutarate(out) + 2-oxoglutarate(in)</text>
        <dbReference type="Rhea" id="RHEA:71751"/>
        <dbReference type="ChEBI" id="CHEBI:16810"/>
        <dbReference type="ChEBI" id="CHEBI:30921"/>
    </reaction>
</comment>
<organism evidence="22 23">
    <name type="scientific">Panagrellus redivivus</name>
    <name type="common">Microworm</name>
    <dbReference type="NCBI Taxonomy" id="6233"/>
    <lineage>
        <taxon>Eukaryota</taxon>
        <taxon>Metazoa</taxon>
        <taxon>Ecdysozoa</taxon>
        <taxon>Nematoda</taxon>
        <taxon>Chromadorea</taxon>
        <taxon>Rhabditida</taxon>
        <taxon>Tylenchina</taxon>
        <taxon>Panagrolaimomorpha</taxon>
        <taxon>Panagrolaimoidea</taxon>
        <taxon>Panagrolaimidae</taxon>
        <taxon>Panagrellus</taxon>
    </lineage>
</organism>
<evidence type="ECO:0000256" key="1">
    <source>
        <dbReference type="ARBA" id="ARBA00004448"/>
    </source>
</evidence>
<keyword evidence="8" id="KW-0496">Mitochondrion</keyword>
<evidence type="ECO:0000256" key="17">
    <source>
        <dbReference type="ARBA" id="ARBA00048581"/>
    </source>
</evidence>
<evidence type="ECO:0000256" key="5">
    <source>
        <dbReference type="ARBA" id="ARBA00022737"/>
    </source>
</evidence>
<accession>A0A7E4VLH1</accession>
<comment type="catalytic activity">
    <reaction evidence="16">
        <text>L-2-aminoadipate(in) + 2-oxoglutarate(out) = L-2-aminoadipate(out) + 2-oxoglutarate(in)</text>
        <dbReference type="Rhea" id="RHEA:71747"/>
        <dbReference type="ChEBI" id="CHEBI:16810"/>
        <dbReference type="ChEBI" id="CHEBI:58672"/>
    </reaction>
</comment>
<evidence type="ECO:0000256" key="2">
    <source>
        <dbReference type="ARBA" id="ARBA00006375"/>
    </source>
</evidence>
<evidence type="ECO:0000256" key="19">
    <source>
        <dbReference type="ARBA" id="ARBA00048998"/>
    </source>
</evidence>
<dbReference type="PROSITE" id="PS50920">
    <property type="entry name" value="SOLCAR"/>
    <property type="match status" value="3"/>
</dbReference>
<comment type="function">
    <text evidence="13">Transports dicarboxylates across the inner membranes of mitochondria by a counter-exchange mechanism. Can transport 2-oxoadipate (2-oxohexanedioate), 2-oxoglutarate, adipate (hexanedioate), glutarate, and to a lesser extent, pimelate (heptanedioate), 2-oxopimelate (2-oxoheptanedioate), 2-aminoadipate (2-aminohexanedioate), oxaloacetate, and citrate. Plays a central role in catabolism of lysine, hydroxylysine, and tryptophan, by transporting common metabolite intermediates (such as 2-oxoadipate) into the mitochondria, where it is converted into acetyl-CoA and can enter the citric acid (TCA) cycle.</text>
</comment>
<evidence type="ECO:0000256" key="12">
    <source>
        <dbReference type="ARBA" id="ARBA00041874"/>
    </source>
</evidence>
<feature type="repeat" description="Solcar" evidence="20">
    <location>
        <begin position="5"/>
        <end position="89"/>
    </location>
</feature>
<keyword evidence="9 20" id="KW-0472">Membrane</keyword>
<feature type="repeat" description="Solcar" evidence="20">
    <location>
        <begin position="194"/>
        <end position="282"/>
    </location>
</feature>
<evidence type="ECO:0000256" key="16">
    <source>
        <dbReference type="ARBA" id="ARBA00048303"/>
    </source>
</evidence>
<evidence type="ECO:0000256" key="9">
    <source>
        <dbReference type="ARBA" id="ARBA00023136"/>
    </source>
</evidence>
<evidence type="ECO:0000256" key="18">
    <source>
        <dbReference type="ARBA" id="ARBA00048920"/>
    </source>
</evidence>
<comment type="catalytic activity">
    <reaction evidence="10">
        <text>2-oxoadipate(in) + 2-oxoglutarate(out) = 2-oxoadipate(out) + 2-oxoglutarate(in)</text>
        <dbReference type="Rhea" id="RHEA:71739"/>
        <dbReference type="ChEBI" id="CHEBI:16810"/>
        <dbReference type="ChEBI" id="CHEBI:57499"/>
    </reaction>
</comment>
<feature type="repeat" description="Solcar" evidence="20">
    <location>
        <begin position="96"/>
        <end position="184"/>
    </location>
</feature>
<dbReference type="GO" id="GO:0055085">
    <property type="term" value="P:transmembrane transport"/>
    <property type="evidence" value="ECO:0007669"/>
    <property type="project" value="InterPro"/>
</dbReference>
<comment type="similarity">
    <text evidence="2 21">Belongs to the mitochondrial carrier (TC 2.A.29) family.</text>
</comment>
<reference evidence="22" key="1">
    <citation type="journal article" date="2013" name="Genetics">
        <title>The draft genome and transcriptome of Panagrellus redivivus are shaped by the harsh demands of a free-living lifestyle.</title>
        <authorList>
            <person name="Srinivasan J."/>
            <person name="Dillman A.R."/>
            <person name="Macchietto M.G."/>
            <person name="Heikkinen L."/>
            <person name="Lakso M."/>
            <person name="Fracchia K.M."/>
            <person name="Antoshechkin I."/>
            <person name="Mortazavi A."/>
            <person name="Wong G."/>
            <person name="Sternberg P.W."/>
        </authorList>
    </citation>
    <scope>NUCLEOTIDE SEQUENCE [LARGE SCALE GENOMIC DNA]</scope>
    <source>
        <strain evidence="22">MT8872</strain>
    </source>
</reference>
<comment type="catalytic activity">
    <reaction evidence="15">
        <text>citrate(in) + 2-oxoglutarate(out) = citrate(out) + 2-oxoglutarate(in)</text>
        <dbReference type="Rhea" id="RHEA:71763"/>
        <dbReference type="ChEBI" id="CHEBI:16810"/>
        <dbReference type="ChEBI" id="CHEBI:16947"/>
    </reaction>
</comment>
<evidence type="ECO:0000313" key="22">
    <source>
        <dbReference type="Proteomes" id="UP000492821"/>
    </source>
</evidence>